<dbReference type="InterPro" id="IPR001005">
    <property type="entry name" value="SANT/Myb"/>
</dbReference>
<feature type="chain" id="PRO_5047393346" evidence="4">
    <location>
        <begin position="23"/>
        <end position="272"/>
    </location>
</feature>
<comment type="subcellular location">
    <subcellularLocation>
        <location evidence="1">Nucleus</location>
    </subcellularLocation>
</comment>
<keyword evidence="3" id="KW-0539">Nucleus</keyword>
<proteinExistence type="predicted"/>
<evidence type="ECO:0000256" key="2">
    <source>
        <dbReference type="ARBA" id="ARBA00023125"/>
    </source>
</evidence>
<dbReference type="RefSeq" id="XP_008448223.2">
    <property type="nucleotide sequence ID" value="XM_008450001.3"/>
</dbReference>
<evidence type="ECO:0000256" key="4">
    <source>
        <dbReference type="SAM" id="SignalP"/>
    </source>
</evidence>
<dbReference type="InterPro" id="IPR009057">
    <property type="entry name" value="Homeodomain-like_sf"/>
</dbReference>
<dbReference type="InterPro" id="IPR017930">
    <property type="entry name" value="Myb_dom"/>
</dbReference>
<keyword evidence="2" id="KW-0238">DNA-binding</keyword>
<evidence type="ECO:0000256" key="1">
    <source>
        <dbReference type="ARBA" id="ARBA00004123"/>
    </source>
</evidence>
<evidence type="ECO:0000259" key="5">
    <source>
        <dbReference type="PROSITE" id="PS50090"/>
    </source>
</evidence>
<dbReference type="PANTHER" id="PTHR10641">
    <property type="entry name" value="MYB FAMILY TRANSCRIPTION FACTOR"/>
    <property type="match status" value="1"/>
</dbReference>
<feature type="domain" description="Myb-like" evidence="5">
    <location>
        <begin position="37"/>
        <end position="89"/>
    </location>
</feature>
<dbReference type="Gene3D" id="1.10.10.60">
    <property type="entry name" value="Homeodomain-like"/>
    <property type="match status" value="2"/>
</dbReference>
<dbReference type="InterPro" id="IPR015495">
    <property type="entry name" value="Myb_TF_plants"/>
</dbReference>
<feature type="signal peptide" evidence="4">
    <location>
        <begin position="1"/>
        <end position="22"/>
    </location>
</feature>
<feature type="domain" description="HTH myb-type" evidence="6">
    <location>
        <begin position="37"/>
        <end position="89"/>
    </location>
</feature>
<sequence>MSYFHSVLSLSLSLCLCMCVSQRRNNNIMVRAPVVDKDGVKRGAWSLEEDQKLRAYIEKYGPWKWREVPTLAGLMRCGKSCRLRWLNYLRPGLKRGNYTNEENELICKLHQKYGNRWSTIAAKLPGRTDNEVKNHWNAHLKKQVKPKTESSTIKHEGKPKELRLSHVYEAKTSKDFAEYCSSTFGIVESSSCFSQETSSSDDNFGTEINWGMEDYNIDQLQICGYYDNFWTEPYVWDHNQTNAFSEDYGIRMFSPQQQYETTYDHNYCDLFC</sequence>
<reference evidence="7" key="1">
    <citation type="submission" date="2023-03" db="UniProtKB">
        <authorList>
            <consortium name="EnsemblPlants"/>
        </authorList>
    </citation>
    <scope>IDENTIFICATION</scope>
</reference>
<dbReference type="CDD" id="cd00167">
    <property type="entry name" value="SANT"/>
    <property type="match status" value="2"/>
</dbReference>
<gene>
    <name evidence="7" type="primary">103490478</name>
</gene>
<dbReference type="SUPFAM" id="SSF46689">
    <property type="entry name" value="Homeodomain-like"/>
    <property type="match status" value="1"/>
</dbReference>
<protein>
    <submittedName>
        <fullName evidence="7">Uncharacterized protein</fullName>
    </submittedName>
</protein>
<evidence type="ECO:0000313" key="7">
    <source>
        <dbReference type="EnsemblPlants" id="MELO3C035029.2.1"/>
    </source>
</evidence>
<dbReference type="SMART" id="SM00717">
    <property type="entry name" value="SANT"/>
    <property type="match status" value="2"/>
</dbReference>
<keyword evidence="4" id="KW-0732">Signal</keyword>
<dbReference type="PROSITE" id="PS51294">
    <property type="entry name" value="HTH_MYB"/>
    <property type="match status" value="2"/>
</dbReference>
<accession>A0A9I9EKE8</accession>
<name>A0A9I9EKE8_CUCME</name>
<organism evidence="7">
    <name type="scientific">Cucumis melo</name>
    <name type="common">Muskmelon</name>
    <dbReference type="NCBI Taxonomy" id="3656"/>
    <lineage>
        <taxon>Eukaryota</taxon>
        <taxon>Viridiplantae</taxon>
        <taxon>Streptophyta</taxon>
        <taxon>Embryophyta</taxon>
        <taxon>Tracheophyta</taxon>
        <taxon>Spermatophyta</taxon>
        <taxon>Magnoliopsida</taxon>
        <taxon>eudicotyledons</taxon>
        <taxon>Gunneridae</taxon>
        <taxon>Pentapetalae</taxon>
        <taxon>rosids</taxon>
        <taxon>fabids</taxon>
        <taxon>Cucurbitales</taxon>
        <taxon>Cucurbitaceae</taxon>
        <taxon>Benincaseae</taxon>
        <taxon>Cucumis</taxon>
    </lineage>
</organism>
<evidence type="ECO:0000259" key="6">
    <source>
        <dbReference type="PROSITE" id="PS51294"/>
    </source>
</evidence>
<dbReference type="PANTHER" id="PTHR10641:SF1377">
    <property type="entry name" value="MYB-RELATED PROTEIN MYB4-LIKE"/>
    <property type="match status" value="1"/>
</dbReference>
<dbReference type="PROSITE" id="PS50090">
    <property type="entry name" value="MYB_LIKE"/>
    <property type="match status" value="2"/>
</dbReference>
<dbReference type="eggNOG" id="KOG0048">
    <property type="taxonomic scope" value="Eukaryota"/>
</dbReference>
<evidence type="ECO:0000256" key="3">
    <source>
        <dbReference type="ARBA" id="ARBA00023242"/>
    </source>
</evidence>
<feature type="domain" description="HTH myb-type" evidence="6">
    <location>
        <begin position="90"/>
        <end position="144"/>
    </location>
</feature>
<dbReference type="EnsemblPlants" id="MELO3C035029.2.1">
    <property type="protein sequence ID" value="MELO3C035029.2.1"/>
    <property type="gene ID" value="MELO3C035029.2"/>
</dbReference>
<dbReference type="Pfam" id="PF00249">
    <property type="entry name" value="Myb_DNA-binding"/>
    <property type="match status" value="2"/>
</dbReference>
<feature type="domain" description="Myb-like" evidence="5">
    <location>
        <begin position="90"/>
        <end position="140"/>
    </location>
</feature>